<keyword evidence="7" id="KW-1185">Reference proteome</keyword>
<reference evidence="6 7" key="1">
    <citation type="submission" date="2017-06" db="EMBL/GenBank/DDBJ databases">
        <title>Aedes aegypti genome working group (AGWG) sequencing and assembly.</title>
        <authorList>
            <consortium name="Aedes aegypti Genome Working Group (AGWG)"/>
            <person name="Matthews B.J."/>
        </authorList>
    </citation>
    <scope>NUCLEOTIDE SEQUENCE [LARGE SCALE GENOMIC DNA]</scope>
    <source>
        <strain evidence="6 7">LVP_AGWG</strain>
    </source>
</reference>
<dbReference type="PANTHER" id="PTHR24366">
    <property type="entry name" value="IG(IMMUNOGLOBULIN) AND LRR(LEUCINE RICH REPEAT) DOMAINS"/>
    <property type="match status" value="1"/>
</dbReference>
<dbReference type="PROSITE" id="PS51450">
    <property type="entry name" value="LRR"/>
    <property type="match status" value="1"/>
</dbReference>
<dbReference type="Proteomes" id="UP000008820">
    <property type="component" value="Chromosome 3"/>
</dbReference>
<feature type="compositionally biased region" description="Basic and acidic residues" evidence="3">
    <location>
        <begin position="282"/>
        <end position="296"/>
    </location>
</feature>
<feature type="compositionally biased region" description="Basic and acidic residues" evidence="3">
    <location>
        <begin position="331"/>
        <end position="344"/>
    </location>
</feature>
<keyword evidence="5" id="KW-0732">Signal</keyword>
<dbReference type="AlphaFoldDB" id="A0A903UIZ3"/>
<feature type="region of interest" description="Disordered" evidence="3">
    <location>
        <begin position="282"/>
        <end position="354"/>
    </location>
</feature>
<dbReference type="OMA" id="NCEQNER"/>
<dbReference type="KEGG" id="aag:5572561"/>
<evidence type="ECO:0000256" key="4">
    <source>
        <dbReference type="SAM" id="Phobius"/>
    </source>
</evidence>
<keyword evidence="4" id="KW-0812">Transmembrane</keyword>
<dbReference type="PANTHER" id="PTHR24366:SF171">
    <property type="entry name" value="LEUCINE RICH REPEAT NEURONAL 4"/>
    <property type="match status" value="1"/>
</dbReference>
<proteinExistence type="predicted"/>
<dbReference type="Pfam" id="PF13855">
    <property type="entry name" value="LRR_8"/>
    <property type="match status" value="1"/>
</dbReference>
<evidence type="ECO:0000256" key="5">
    <source>
        <dbReference type="SAM" id="SignalP"/>
    </source>
</evidence>
<feature type="signal peptide" evidence="5">
    <location>
        <begin position="1"/>
        <end position="19"/>
    </location>
</feature>
<evidence type="ECO:0000256" key="2">
    <source>
        <dbReference type="ARBA" id="ARBA00022737"/>
    </source>
</evidence>
<dbReference type="Gene3D" id="3.80.10.10">
    <property type="entry name" value="Ribonuclease Inhibitor"/>
    <property type="match status" value="1"/>
</dbReference>
<keyword evidence="1" id="KW-0433">Leucine-rich repeat</keyword>
<protein>
    <recommendedName>
        <fullName evidence="8">Leucine-rich immune protein (Coil-less)</fullName>
    </recommendedName>
</protein>
<dbReference type="InterPro" id="IPR032675">
    <property type="entry name" value="LRR_dom_sf"/>
</dbReference>
<evidence type="ECO:0000256" key="1">
    <source>
        <dbReference type="ARBA" id="ARBA00022614"/>
    </source>
</evidence>
<gene>
    <name evidence="6" type="primary">5572561</name>
</gene>
<reference evidence="6" key="2">
    <citation type="submission" date="2022-10" db="UniProtKB">
        <authorList>
            <consortium name="EnsemblMetazoa"/>
        </authorList>
    </citation>
    <scope>IDENTIFICATION</scope>
    <source>
        <strain evidence="6">LVP_AGWG</strain>
    </source>
</reference>
<dbReference type="InterPro" id="IPR001611">
    <property type="entry name" value="Leu-rich_rpt"/>
</dbReference>
<feature type="compositionally biased region" description="Pro residues" evidence="3">
    <location>
        <begin position="303"/>
        <end position="330"/>
    </location>
</feature>
<keyword evidence="2" id="KW-0677">Repeat</keyword>
<organism evidence="6 7">
    <name type="scientific">Aedes aegypti</name>
    <name type="common">Yellowfever mosquito</name>
    <name type="synonym">Culex aegypti</name>
    <dbReference type="NCBI Taxonomy" id="7159"/>
    <lineage>
        <taxon>Eukaryota</taxon>
        <taxon>Metazoa</taxon>
        <taxon>Ecdysozoa</taxon>
        <taxon>Arthropoda</taxon>
        <taxon>Hexapoda</taxon>
        <taxon>Insecta</taxon>
        <taxon>Pterygota</taxon>
        <taxon>Neoptera</taxon>
        <taxon>Endopterygota</taxon>
        <taxon>Diptera</taxon>
        <taxon>Nematocera</taxon>
        <taxon>Culicoidea</taxon>
        <taxon>Culicidae</taxon>
        <taxon>Culicinae</taxon>
        <taxon>Aedini</taxon>
        <taxon>Aedes</taxon>
        <taxon>Stegomyia</taxon>
    </lineage>
</organism>
<dbReference type="EnsemblMetazoa" id="AAEL009894-RC">
    <property type="protein sequence ID" value="AAEL009894-PC"/>
    <property type="gene ID" value="AAEL009894"/>
</dbReference>
<evidence type="ECO:0000256" key="3">
    <source>
        <dbReference type="SAM" id="MobiDB-lite"/>
    </source>
</evidence>
<feature type="chain" id="PRO_5037954383" description="Leucine-rich immune protein (Coil-less)" evidence="5">
    <location>
        <begin position="20"/>
        <end position="386"/>
    </location>
</feature>
<keyword evidence="4" id="KW-0472">Membrane</keyword>
<evidence type="ECO:0000313" key="6">
    <source>
        <dbReference type="EnsemblMetazoa" id="AAEL009894-PC"/>
    </source>
</evidence>
<dbReference type="SUPFAM" id="SSF52058">
    <property type="entry name" value="L domain-like"/>
    <property type="match status" value="1"/>
</dbReference>
<keyword evidence="4" id="KW-1133">Transmembrane helix</keyword>
<accession>A0A903UIZ3</accession>
<name>A0A903UIZ3_AEDAE</name>
<sequence>MASWVIPLLLAGVIAVSIAETYDCTIEKDNDLEICVFRNVKYFKNTTQIAFYSPGSTKPENVAFKDSHMVAIPPNFLIAFADNLKVLKVENCQLQTVTITKNLLALHAKNNYIEKVLMYRNNQCENLRELDLSSNRLGNVANVTSCLKLETLNLSENEDLWEDSTLDLSVFSNMVQLQDLNLAGTGVLYLDNTKKIGLPLLKTIDLSKNDILPSDLRLEIFYPFTALETLKLNDNNMDSIDYAHLLDMKSLKAVYLNGNSFQCRNIKDMLDFLQEHNIATPTDRHSNCEQNEREVEGMCCTGPMPPRPRPEPVPSPQTTPSPPPPQPPPEEPGKTDHEDGHKAQDNTNGSNEGGNGSSHLVIIGAAVIVIVAAIGGGIYWYKRRSA</sequence>
<dbReference type="OrthoDB" id="676979at2759"/>
<evidence type="ECO:0000313" key="7">
    <source>
        <dbReference type="Proteomes" id="UP000008820"/>
    </source>
</evidence>
<feature type="transmembrane region" description="Helical" evidence="4">
    <location>
        <begin position="360"/>
        <end position="381"/>
    </location>
</feature>
<evidence type="ECO:0008006" key="8">
    <source>
        <dbReference type="Google" id="ProtNLM"/>
    </source>
</evidence>